<proteinExistence type="predicted"/>
<dbReference type="RefSeq" id="WP_089887710.1">
    <property type="nucleotide sequence ID" value="NZ_CALLJM010000011.1"/>
</dbReference>
<dbReference type="PANTHER" id="PTHR30163">
    <property type="entry name" value="MEMBRANE-BOUND LYTIC MUREIN TRANSGLYCOSYLASE B"/>
    <property type="match status" value="1"/>
</dbReference>
<dbReference type="NCBIfam" id="TIGR02283">
    <property type="entry name" value="MltB_2"/>
    <property type="match status" value="1"/>
</dbReference>
<dbReference type="Pfam" id="PF13406">
    <property type="entry name" value="SLT_2"/>
    <property type="match status" value="1"/>
</dbReference>
<dbReference type="OrthoDB" id="9808544at2"/>
<dbReference type="Gene3D" id="1.10.8.350">
    <property type="entry name" value="Bacterial muramidase"/>
    <property type="match status" value="1"/>
</dbReference>
<evidence type="ECO:0000259" key="3">
    <source>
        <dbReference type="Pfam" id="PF13406"/>
    </source>
</evidence>
<feature type="domain" description="Peptidoglycan binding-like" evidence="2">
    <location>
        <begin position="340"/>
        <end position="393"/>
    </location>
</feature>
<reference evidence="4 5" key="1">
    <citation type="submission" date="2016-10" db="EMBL/GenBank/DDBJ databases">
        <authorList>
            <person name="de Groot N.N."/>
        </authorList>
    </citation>
    <scope>NUCLEOTIDE SEQUENCE [LARGE SCALE GENOMIC DNA]</scope>
    <source>
        <strain evidence="4 5">DSM 24677</strain>
    </source>
</reference>
<keyword evidence="1" id="KW-0732">Signal</keyword>
<dbReference type="GO" id="GO:0008933">
    <property type="term" value="F:peptidoglycan lytic transglycosylase activity"/>
    <property type="evidence" value="ECO:0007669"/>
    <property type="project" value="TreeGrafter"/>
</dbReference>
<gene>
    <name evidence="4" type="ORF">SAMN05444486_101600</name>
</gene>
<feature type="chain" id="PRO_5011690739" evidence="1">
    <location>
        <begin position="23"/>
        <end position="394"/>
    </location>
</feature>
<dbReference type="Pfam" id="PF01471">
    <property type="entry name" value="PG_binding_1"/>
    <property type="match status" value="1"/>
</dbReference>
<dbReference type="InterPro" id="IPR031304">
    <property type="entry name" value="SLT_2"/>
</dbReference>
<dbReference type="GO" id="GO:0009253">
    <property type="term" value="P:peptidoglycan catabolic process"/>
    <property type="evidence" value="ECO:0007669"/>
    <property type="project" value="TreeGrafter"/>
</dbReference>
<dbReference type="PANTHER" id="PTHR30163:SF9">
    <property type="entry name" value="MEMBRANE-BOUND LYTIC MUREIN TRANSGLYCOSYLASE B"/>
    <property type="match status" value="1"/>
</dbReference>
<protein>
    <submittedName>
        <fullName evidence="4">Lytic murein transglycosylase</fullName>
    </submittedName>
</protein>
<evidence type="ECO:0000256" key="1">
    <source>
        <dbReference type="SAM" id="SignalP"/>
    </source>
</evidence>
<dbReference type="CDD" id="cd13399">
    <property type="entry name" value="Slt35-like"/>
    <property type="match status" value="1"/>
</dbReference>
<dbReference type="InterPro" id="IPR036366">
    <property type="entry name" value="PGBDSf"/>
</dbReference>
<dbReference type="InterPro" id="IPR023346">
    <property type="entry name" value="Lysozyme-like_dom_sf"/>
</dbReference>
<keyword evidence="5" id="KW-1185">Reference proteome</keyword>
<dbReference type="SUPFAM" id="SSF47090">
    <property type="entry name" value="PGBD-like"/>
    <property type="match status" value="1"/>
</dbReference>
<dbReference type="EMBL" id="FNPR01000001">
    <property type="protein sequence ID" value="SDY17765.1"/>
    <property type="molecule type" value="Genomic_DNA"/>
</dbReference>
<evidence type="ECO:0000259" key="2">
    <source>
        <dbReference type="Pfam" id="PF01471"/>
    </source>
</evidence>
<evidence type="ECO:0000313" key="5">
    <source>
        <dbReference type="Proteomes" id="UP000199026"/>
    </source>
</evidence>
<dbReference type="InterPro" id="IPR011970">
    <property type="entry name" value="MltB_2"/>
</dbReference>
<dbReference type="InterPro" id="IPR043426">
    <property type="entry name" value="MltB-like"/>
</dbReference>
<dbReference type="Gene3D" id="1.10.530.10">
    <property type="match status" value="1"/>
</dbReference>
<feature type="signal peptide" evidence="1">
    <location>
        <begin position="1"/>
        <end position="22"/>
    </location>
</feature>
<dbReference type="SUPFAM" id="SSF53955">
    <property type="entry name" value="Lysozyme-like"/>
    <property type="match status" value="1"/>
</dbReference>
<accession>A0A1H3HR94</accession>
<evidence type="ECO:0000313" key="4">
    <source>
        <dbReference type="EMBL" id="SDY17765.1"/>
    </source>
</evidence>
<dbReference type="GeneID" id="78123402"/>
<name>A0A1H3HR94_9RHOB</name>
<dbReference type="AlphaFoldDB" id="A0A1H3HR94"/>
<dbReference type="Gene3D" id="1.10.101.10">
    <property type="entry name" value="PGBD-like superfamily/PGBD"/>
    <property type="match status" value="1"/>
</dbReference>
<feature type="domain" description="Transglycosylase SLT" evidence="3">
    <location>
        <begin position="26"/>
        <end position="317"/>
    </location>
</feature>
<sequence length="394" mass="42889">MSLTRRAVIITSLAFAASPALARTGFETWLKKFRRKATRLGFSERTLDASLKGAEFLPKVVANDSRQAEVAKPLQDYLASAASGARLSGGQKALRKYNNTLSKIERTYGVEKEVLTAIWGMESAYGGFRGNLPVFSTLSTLAFEGRRRELFEAELIAALQIVEAGHATPAEMRGSFAGAMGHTQFMPSTYQRHAQDFDGTGHANIWGDDPTDALASTAQLLKAEGWRKGQPWAVEVTLPREFDLALTGRIFPRKTRDWQRLGVTTASSGKLADHGNGALILPAGPEGPVFMVYNNFHVIKKYNYADSYAIGVGHLSDRLAGRGKIRSGFPQNPWGMSTRERQALQQRLNDRGFAAGNPDGVIGEKGRAAIRAYEQSRGFPVTGLPSKALLASLG</sequence>
<organism evidence="4 5">
    <name type="scientific">Lentibacter algarum</name>
    <dbReference type="NCBI Taxonomy" id="576131"/>
    <lineage>
        <taxon>Bacteria</taxon>
        <taxon>Pseudomonadati</taxon>
        <taxon>Pseudomonadota</taxon>
        <taxon>Alphaproteobacteria</taxon>
        <taxon>Rhodobacterales</taxon>
        <taxon>Roseobacteraceae</taxon>
        <taxon>Lentibacter</taxon>
    </lineage>
</organism>
<dbReference type="InterPro" id="IPR036365">
    <property type="entry name" value="PGBD-like_sf"/>
</dbReference>
<dbReference type="STRING" id="576131.SAMN05444486_101600"/>
<dbReference type="Proteomes" id="UP000199026">
    <property type="component" value="Unassembled WGS sequence"/>
</dbReference>
<dbReference type="InterPro" id="IPR002477">
    <property type="entry name" value="Peptidoglycan-bd-like"/>
</dbReference>